<comment type="caution">
    <text evidence="3">The sequence shown here is derived from an EMBL/GenBank/DDBJ whole genome shotgun (WGS) entry which is preliminary data.</text>
</comment>
<dbReference type="InterPro" id="IPR044953">
    <property type="entry name" value="At1g04390-like"/>
</dbReference>
<dbReference type="SMART" id="SM00225">
    <property type="entry name" value="BTB"/>
    <property type="match status" value="2"/>
</dbReference>
<gene>
    <name evidence="3" type="ORF">DH2020_017024</name>
</gene>
<dbReference type="Pfam" id="PF26522">
    <property type="entry name" value="ARM_6"/>
    <property type="match status" value="1"/>
</dbReference>
<evidence type="ECO:0000256" key="1">
    <source>
        <dbReference type="ARBA" id="ARBA00004906"/>
    </source>
</evidence>
<name>A0ABR0WQU3_REHGL</name>
<dbReference type="Proteomes" id="UP001318860">
    <property type="component" value="Unassembled WGS sequence"/>
</dbReference>
<comment type="pathway">
    <text evidence="1">Protein modification; protein ubiquitination.</text>
</comment>
<feature type="domain" description="BTB" evidence="2">
    <location>
        <begin position="882"/>
        <end position="964"/>
    </location>
</feature>
<dbReference type="InterPro" id="IPR059007">
    <property type="entry name" value="ARM_At1g04390"/>
</dbReference>
<dbReference type="SUPFAM" id="SSF48371">
    <property type="entry name" value="ARM repeat"/>
    <property type="match status" value="1"/>
</dbReference>
<dbReference type="PROSITE" id="PS50097">
    <property type="entry name" value="BTB"/>
    <property type="match status" value="1"/>
</dbReference>
<accession>A0ABR0WQU3</accession>
<keyword evidence="4" id="KW-1185">Reference proteome</keyword>
<dbReference type="PANTHER" id="PTHR35918:SF1">
    <property type="entry name" value="BTB DOMAIN-CONTAINING PROTEIN"/>
    <property type="match status" value="1"/>
</dbReference>
<reference evidence="3 4" key="1">
    <citation type="journal article" date="2021" name="Comput. Struct. Biotechnol. J.">
        <title>De novo genome assembly of the potent medicinal plant Rehmannia glutinosa using nanopore technology.</title>
        <authorList>
            <person name="Ma L."/>
            <person name="Dong C."/>
            <person name="Song C."/>
            <person name="Wang X."/>
            <person name="Zheng X."/>
            <person name="Niu Y."/>
            <person name="Chen S."/>
            <person name="Feng W."/>
        </authorList>
    </citation>
    <scope>NUCLEOTIDE SEQUENCE [LARGE SCALE GENOMIC DNA]</scope>
    <source>
        <strain evidence="3">DH-2019</strain>
    </source>
</reference>
<dbReference type="InterPro" id="IPR011333">
    <property type="entry name" value="SKP1/BTB/POZ_sf"/>
</dbReference>
<dbReference type="Gene3D" id="3.30.710.10">
    <property type="entry name" value="Potassium Channel Kv1.1, Chain A"/>
    <property type="match status" value="2"/>
</dbReference>
<dbReference type="CDD" id="cd18186">
    <property type="entry name" value="BTB_POZ_ZBTB_KLHL-like"/>
    <property type="match status" value="1"/>
</dbReference>
<sequence>MKKLRRKAKKVEPRWGRRQWAVVMMTRSLLKTTIAETIESRAQNRWACSNTTAPTLPWAATAVDLNQMRSSAKHGGPDNNRGISGHVLTLHQRLHHALNLGYRSWENREKWHCSDIEIQRLVLRSIDAFLECISSETLQYPLVKDSAVDMVRALNSILEFKSQSLLRFASNVAVKMVNVLPSSMLQIHVLNLICPLADLLSSQQLQVAISCATAMNVILSQLSSRQEREVWQILKQTKAIGYIVYNIKQFCIDDKPIEYFQEMASILSKILWRWPYFRFCVWNDSKLLNLLDSIKLMSEDSVKIAVLQLYSSIALCSNGAGKLLENGEPLLRMMVCCMDCSNTSSVRTEAFKLARCLALSRRRCIKMMKICCEPLVKAVTSTMKNWSSLCDKFSKSQLSVMEEACRLGTITRWAGDHHIYFWNASVDRLLLDLLLKNYPKSHQLQHELSLIDLINIVRESHNANPLLPFRPYIWDILGGLAANCAENINHEIHGNELRLNVLVICACFSFIDSVATLRQVSQNGLKNMSECESVSRAVLMMVYSPCKYIASLARSILCEILKSDGKDYVEYLLEILNAGWTGNKIGLPGNLQISVSLMSLACYCSQPTYRKLITKSQGMKTVVEFIMRWLSSPVRTKRASVVPHLRDSFSEKSCCFPGTEEWEGEDMLLLYSLWILAELLHHSDCHLSDIREVISEAQLIQQLQEICRDDYSHGSRWYAAYILSYFGILGFPSKLGKRIGKSLGEKEHSDLRLDLVNEESVHVHEVILILRCPSLLPPGELVRKEKSSSGSTVKLDMGRTIIKAVHLSAHVDLQLLLKLLEFVYLGYTQASADLVKKLKVFARHCKLESLVQMLCRRNPKWGVPIPSFDLRPALGPAGHYFSDLILEAGSMTQLVHWKCSGCCALVPHLHVHKVILESNCDYLRALFQSGMQDSHLQTIKVPVRWESLNKLVSWFYSDQLPVPTFDCLWDNLDPEEKFQQVHTYLELCWLAEFWLMEDLYEECYKVVVSCLDSSKHLSSKIIPIAANFSQWKLAQVAANHMAPSYHQLRNSGELDALDDNLVEMVRAASVRLSQEGSHQYSS</sequence>
<protein>
    <recommendedName>
        <fullName evidence="2">BTB domain-containing protein</fullName>
    </recommendedName>
</protein>
<evidence type="ECO:0000313" key="3">
    <source>
        <dbReference type="EMBL" id="KAK6149499.1"/>
    </source>
</evidence>
<dbReference type="PANTHER" id="PTHR35918">
    <property type="entry name" value="OS06G0674800 PROTEIN"/>
    <property type="match status" value="1"/>
</dbReference>
<evidence type="ECO:0000313" key="4">
    <source>
        <dbReference type="Proteomes" id="UP001318860"/>
    </source>
</evidence>
<dbReference type="SUPFAM" id="SSF54695">
    <property type="entry name" value="POZ domain"/>
    <property type="match status" value="1"/>
</dbReference>
<dbReference type="InterPro" id="IPR016024">
    <property type="entry name" value="ARM-type_fold"/>
</dbReference>
<organism evidence="3 4">
    <name type="scientific">Rehmannia glutinosa</name>
    <name type="common">Chinese foxglove</name>
    <dbReference type="NCBI Taxonomy" id="99300"/>
    <lineage>
        <taxon>Eukaryota</taxon>
        <taxon>Viridiplantae</taxon>
        <taxon>Streptophyta</taxon>
        <taxon>Embryophyta</taxon>
        <taxon>Tracheophyta</taxon>
        <taxon>Spermatophyta</taxon>
        <taxon>Magnoliopsida</taxon>
        <taxon>eudicotyledons</taxon>
        <taxon>Gunneridae</taxon>
        <taxon>Pentapetalae</taxon>
        <taxon>asterids</taxon>
        <taxon>lamiids</taxon>
        <taxon>Lamiales</taxon>
        <taxon>Orobanchaceae</taxon>
        <taxon>Rehmannieae</taxon>
        <taxon>Rehmannia</taxon>
    </lineage>
</organism>
<proteinExistence type="predicted"/>
<evidence type="ECO:0000259" key="2">
    <source>
        <dbReference type="PROSITE" id="PS50097"/>
    </source>
</evidence>
<dbReference type="Pfam" id="PF00651">
    <property type="entry name" value="BTB"/>
    <property type="match status" value="1"/>
</dbReference>
<dbReference type="InterPro" id="IPR000210">
    <property type="entry name" value="BTB/POZ_dom"/>
</dbReference>
<dbReference type="EMBL" id="JABTTQ020000009">
    <property type="protein sequence ID" value="KAK6149499.1"/>
    <property type="molecule type" value="Genomic_DNA"/>
</dbReference>